<dbReference type="SFLD" id="SFLDG01061">
    <property type="entry name" value="methylthiotransferase"/>
    <property type="match status" value="1"/>
</dbReference>
<evidence type="ECO:0000256" key="3">
    <source>
        <dbReference type="ARBA" id="ARBA00022679"/>
    </source>
</evidence>
<accession>W0E791</accession>
<dbReference type="STRING" id="871968.DESME_05925"/>
<reference evidence="12 13" key="1">
    <citation type="submission" date="2013-12" db="EMBL/GenBank/DDBJ databases">
        <authorList>
            <consortium name="DOE Joint Genome Institute"/>
            <person name="Smidt H."/>
            <person name="Huntemann M."/>
            <person name="Han J."/>
            <person name="Chen A."/>
            <person name="Kyrpides N."/>
            <person name="Mavromatis K."/>
            <person name="Markowitz V."/>
            <person name="Palaniappan K."/>
            <person name="Ivanova N."/>
            <person name="Schaumberg A."/>
            <person name="Pati A."/>
            <person name="Liolios K."/>
            <person name="Nordberg H.P."/>
            <person name="Cantor M.N."/>
            <person name="Hua S.X."/>
            <person name="Woyke T."/>
        </authorList>
    </citation>
    <scope>NUCLEOTIDE SEQUENCE [LARGE SCALE GENOMIC DNA]</scope>
    <source>
        <strain evidence="13">DSM 15288</strain>
    </source>
</reference>
<dbReference type="RefSeq" id="WP_006715690.1">
    <property type="nucleotide sequence ID" value="NZ_CP007032.1"/>
</dbReference>
<dbReference type="InterPro" id="IPR012340">
    <property type="entry name" value="NA-bd_OB-fold"/>
</dbReference>
<dbReference type="InterPro" id="IPR005840">
    <property type="entry name" value="Ribosomal_uS12_MeSTrfase_RimO"/>
</dbReference>
<dbReference type="InterPro" id="IPR013848">
    <property type="entry name" value="Methylthiotransferase_N"/>
</dbReference>
<dbReference type="Proteomes" id="UP000010847">
    <property type="component" value="Chromosome"/>
</dbReference>
<feature type="domain" description="TRAM" evidence="9">
    <location>
        <begin position="375"/>
        <end position="442"/>
    </location>
</feature>
<dbReference type="GO" id="GO:0046872">
    <property type="term" value="F:metal ion binding"/>
    <property type="evidence" value="ECO:0007669"/>
    <property type="project" value="UniProtKB-KW"/>
</dbReference>
<evidence type="ECO:0000256" key="2">
    <source>
        <dbReference type="ARBA" id="ARBA00022490"/>
    </source>
</evidence>
<feature type="binding site" evidence="8">
    <location>
        <position position="163"/>
    </location>
    <ligand>
        <name>[4Fe-4S] cluster</name>
        <dbReference type="ChEBI" id="CHEBI:49883"/>
        <label>2</label>
        <note>4Fe-4S-S-AdoMet</note>
    </ligand>
</feature>
<dbReference type="Pfam" id="PF04055">
    <property type="entry name" value="Radical_SAM"/>
    <property type="match status" value="1"/>
</dbReference>
<dbReference type="GO" id="GO:0035600">
    <property type="term" value="P:tRNA methylthiolation"/>
    <property type="evidence" value="ECO:0007669"/>
    <property type="project" value="UniProtKB-ARBA"/>
</dbReference>
<evidence type="ECO:0000256" key="1">
    <source>
        <dbReference type="ARBA" id="ARBA00022485"/>
    </source>
</evidence>
<evidence type="ECO:0000256" key="7">
    <source>
        <dbReference type="ARBA" id="ARBA00023014"/>
    </source>
</evidence>
<dbReference type="HOGENOM" id="CLU_018697_0_1_9"/>
<dbReference type="Gene3D" id="3.80.30.20">
    <property type="entry name" value="tm_1862 like domain"/>
    <property type="match status" value="1"/>
</dbReference>
<evidence type="ECO:0000259" key="11">
    <source>
        <dbReference type="PROSITE" id="PS51918"/>
    </source>
</evidence>
<evidence type="ECO:0000256" key="5">
    <source>
        <dbReference type="ARBA" id="ARBA00022723"/>
    </source>
</evidence>
<comment type="catalytic activity">
    <reaction evidence="8">
        <text>L-aspartate(89)-[ribosomal protein uS12]-hydrogen + (sulfur carrier)-SH + AH2 + 2 S-adenosyl-L-methionine = 3-methylsulfanyl-L-aspartate(89)-[ribosomal protein uS12]-hydrogen + (sulfur carrier)-H + 5'-deoxyadenosine + L-methionine + A + S-adenosyl-L-homocysteine + 2 H(+)</text>
        <dbReference type="Rhea" id="RHEA:37087"/>
        <dbReference type="Rhea" id="RHEA-COMP:10460"/>
        <dbReference type="Rhea" id="RHEA-COMP:10461"/>
        <dbReference type="Rhea" id="RHEA-COMP:14737"/>
        <dbReference type="Rhea" id="RHEA-COMP:14739"/>
        <dbReference type="ChEBI" id="CHEBI:13193"/>
        <dbReference type="ChEBI" id="CHEBI:15378"/>
        <dbReference type="ChEBI" id="CHEBI:17319"/>
        <dbReference type="ChEBI" id="CHEBI:17499"/>
        <dbReference type="ChEBI" id="CHEBI:29917"/>
        <dbReference type="ChEBI" id="CHEBI:29961"/>
        <dbReference type="ChEBI" id="CHEBI:57844"/>
        <dbReference type="ChEBI" id="CHEBI:57856"/>
        <dbReference type="ChEBI" id="CHEBI:59789"/>
        <dbReference type="ChEBI" id="CHEBI:64428"/>
        <dbReference type="ChEBI" id="CHEBI:73599"/>
        <dbReference type="EC" id="2.8.4.4"/>
    </reaction>
</comment>
<dbReference type="eggNOG" id="COG0621">
    <property type="taxonomic scope" value="Bacteria"/>
</dbReference>
<dbReference type="PROSITE" id="PS50926">
    <property type="entry name" value="TRAM"/>
    <property type="match status" value="1"/>
</dbReference>
<gene>
    <name evidence="8" type="primary">rimO</name>
    <name evidence="12" type="ORF">DESME_05925</name>
</gene>
<dbReference type="HAMAP" id="MF_01865">
    <property type="entry name" value="MTTase_RimO"/>
    <property type="match status" value="1"/>
</dbReference>
<keyword evidence="2 8" id="KW-0963">Cytoplasm</keyword>
<dbReference type="InterPro" id="IPR020612">
    <property type="entry name" value="Methylthiotransferase_CS"/>
</dbReference>
<dbReference type="NCBIfam" id="TIGR01125">
    <property type="entry name" value="30S ribosomal protein S12 methylthiotransferase RimO"/>
    <property type="match status" value="1"/>
</dbReference>
<dbReference type="InterPro" id="IPR058240">
    <property type="entry name" value="rSAM_sf"/>
</dbReference>
<dbReference type="GO" id="GO:0035599">
    <property type="term" value="F:aspartic acid methylthiotransferase activity"/>
    <property type="evidence" value="ECO:0007669"/>
    <property type="project" value="TreeGrafter"/>
</dbReference>
<dbReference type="FunFam" id="2.40.50.140:FF:000210">
    <property type="entry name" value="Ribosomal protein S12 methylthiotransferase RimO"/>
    <property type="match status" value="1"/>
</dbReference>
<dbReference type="EC" id="2.8.4.4" evidence="8"/>
<feature type="binding site" evidence="8">
    <location>
        <position position="160"/>
    </location>
    <ligand>
        <name>[4Fe-4S] cluster</name>
        <dbReference type="ChEBI" id="CHEBI:49883"/>
        <label>2</label>
        <note>4Fe-4S-S-AdoMet</note>
    </ligand>
</feature>
<dbReference type="Gene3D" id="3.40.50.12160">
    <property type="entry name" value="Methylthiotransferase, N-terminal domain"/>
    <property type="match status" value="1"/>
</dbReference>
<dbReference type="PANTHER" id="PTHR43837">
    <property type="entry name" value="RIBOSOMAL PROTEIN S12 METHYLTHIOTRANSFERASE RIMO"/>
    <property type="match status" value="1"/>
</dbReference>
<evidence type="ECO:0000256" key="6">
    <source>
        <dbReference type="ARBA" id="ARBA00023004"/>
    </source>
</evidence>
<evidence type="ECO:0000259" key="9">
    <source>
        <dbReference type="PROSITE" id="PS50926"/>
    </source>
</evidence>
<keyword evidence="1 8" id="KW-0004">4Fe-4S</keyword>
<keyword evidence="12" id="KW-0687">Ribonucleoprotein</keyword>
<evidence type="ECO:0000313" key="13">
    <source>
        <dbReference type="Proteomes" id="UP000010847"/>
    </source>
</evidence>
<dbReference type="KEGG" id="dmt:DESME_05925"/>
<organism evidence="12 13">
    <name type="scientific">Desulfitobacterium metallireducens DSM 15288</name>
    <dbReference type="NCBI Taxonomy" id="871968"/>
    <lineage>
        <taxon>Bacteria</taxon>
        <taxon>Bacillati</taxon>
        <taxon>Bacillota</taxon>
        <taxon>Clostridia</taxon>
        <taxon>Eubacteriales</taxon>
        <taxon>Desulfitobacteriaceae</taxon>
        <taxon>Desulfitobacterium</taxon>
    </lineage>
</organism>
<evidence type="ECO:0000313" key="12">
    <source>
        <dbReference type="EMBL" id="AHF06642.1"/>
    </source>
</evidence>
<dbReference type="InterPro" id="IPR005839">
    <property type="entry name" value="Methylthiotransferase"/>
</dbReference>
<feature type="binding site" evidence="8">
    <location>
        <position position="47"/>
    </location>
    <ligand>
        <name>[4Fe-4S] cluster</name>
        <dbReference type="ChEBI" id="CHEBI:49883"/>
        <label>1</label>
    </ligand>
</feature>
<sequence>MSKKVAIVTLGCPKNQVDSEVMSGRISEKYDLVQELEQADIIIVNTCTFIDSAKEESVDTILEMAQYKQEGHCQTLLAAGCLAQRYGEELMTDIQELDGILGTGNLAEVLEVIDEAQIHKTKHVTQGAPEFLYNDLMPRQRLSPKHYAYVKVAEGCDNFCTYCIIPKVRGHFRSRPEESILREIRQMADEGVKEILLIAQDTTRYGKDLYGELRLPSLVRKVAEIQGIEWIRLMYCYPDLFSDELIQTMKETPKVCRYIDLPLQHADNQILKEMNRRGTSEETEILIKKLRQAMPDIQIRTTMITGFPGETEVQFANLLAFVKRVGFDRLGAFAYSQEESTPAAQREDQVPHEIREQRRDDLMQVQQGIALERQQRWIGKTLKVLIEEKLPDGRYLGRSEGDAPEIDGSVYVNSSQELKIGEFTQVKIHEVDSYDLMGEVVS</sequence>
<keyword evidence="13" id="KW-1185">Reference proteome</keyword>
<keyword evidence="4 8" id="KW-0949">S-adenosyl-L-methionine</keyword>
<keyword evidence="6 8" id="KW-0408">Iron</keyword>
<comment type="cofactor">
    <cofactor evidence="8">
        <name>[4Fe-4S] cluster</name>
        <dbReference type="ChEBI" id="CHEBI:49883"/>
    </cofactor>
    <text evidence="8">Binds 2 [4Fe-4S] clusters. One cluster is coordinated with 3 cysteines and an exchangeable S-adenosyl-L-methionine.</text>
</comment>
<dbReference type="Gene3D" id="2.40.50.140">
    <property type="entry name" value="Nucleic acid-binding proteins"/>
    <property type="match status" value="1"/>
</dbReference>
<proteinExistence type="inferred from homology"/>
<dbReference type="SFLD" id="SFLDF00274">
    <property type="entry name" value="ribosomal_protein_S12_methylth"/>
    <property type="match status" value="1"/>
</dbReference>
<dbReference type="InterPro" id="IPR007197">
    <property type="entry name" value="rSAM"/>
</dbReference>
<comment type="subcellular location">
    <subcellularLocation>
        <location evidence="8">Cytoplasm</location>
    </subcellularLocation>
</comment>
<feature type="binding site" evidence="8">
    <location>
        <position position="81"/>
    </location>
    <ligand>
        <name>[4Fe-4S] cluster</name>
        <dbReference type="ChEBI" id="CHEBI:49883"/>
        <label>1</label>
    </ligand>
</feature>
<keyword evidence="5 8" id="KW-0479">Metal-binding</keyword>
<dbReference type="PROSITE" id="PS51918">
    <property type="entry name" value="RADICAL_SAM"/>
    <property type="match status" value="1"/>
</dbReference>
<dbReference type="GO" id="GO:0005840">
    <property type="term" value="C:ribosome"/>
    <property type="evidence" value="ECO:0007669"/>
    <property type="project" value="UniProtKB-KW"/>
</dbReference>
<dbReference type="SFLD" id="SFLDS00029">
    <property type="entry name" value="Radical_SAM"/>
    <property type="match status" value="1"/>
</dbReference>
<name>W0E791_9FIRM</name>
<feature type="binding site" evidence="8">
    <location>
        <position position="12"/>
    </location>
    <ligand>
        <name>[4Fe-4S] cluster</name>
        <dbReference type="ChEBI" id="CHEBI:49883"/>
        <label>1</label>
    </ligand>
</feature>
<dbReference type="NCBIfam" id="TIGR00089">
    <property type="entry name" value="MiaB/RimO family radical SAM methylthiotransferase"/>
    <property type="match status" value="1"/>
</dbReference>
<dbReference type="InterPro" id="IPR023404">
    <property type="entry name" value="rSAM_horseshoe"/>
</dbReference>
<dbReference type="InterPro" id="IPR038135">
    <property type="entry name" value="Methylthiotransferase_N_sf"/>
</dbReference>
<dbReference type="GO" id="GO:0005829">
    <property type="term" value="C:cytosol"/>
    <property type="evidence" value="ECO:0007669"/>
    <property type="project" value="TreeGrafter"/>
</dbReference>
<comment type="function">
    <text evidence="8">Catalyzes the methylthiolation of an aspartic acid residue of ribosomal protein uS12.</text>
</comment>
<dbReference type="FunFam" id="3.80.30.20:FF:000001">
    <property type="entry name" value="tRNA-2-methylthio-N(6)-dimethylallyladenosine synthase 2"/>
    <property type="match status" value="1"/>
</dbReference>
<keyword evidence="12" id="KW-0689">Ribosomal protein</keyword>
<keyword evidence="7 8" id="KW-0411">Iron-sulfur</keyword>
<feature type="domain" description="MTTase N-terminal" evidence="10">
    <location>
        <begin position="3"/>
        <end position="118"/>
    </location>
</feature>
<dbReference type="CDD" id="cd01335">
    <property type="entry name" value="Radical_SAM"/>
    <property type="match status" value="1"/>
</dbReference>
<evidence type="ECO:0000256" key="4">
    <source>
        <dbReference type="ARBA" id="ARBA00022691"/>
    </source>
</evidence>
<feature type="binding site" evidence="8">
    <location>
        <position position="156"/>
    </location>
    <ligand>
        <name>[4Fe-4S] cluster</name>
        <dbReference type="ChEBI" id="CHEBI:49883"/>
        <label>2</label>
        <note>4Fe-4S-S-AdoMet</note>
    </ligand>
</feature>
<dbReference type="Pfam" id="PF00919">
    <property type="entry name" value="UPF0004"/>
    <property type="match status" value="1"/>
</dbReference>
<dbReference type="GO" id="GO:0103039">
    <property type="term" value="F:protein methylthiotransferase activity"/>
    <property type="evidence" value="ECO:0007669"/>
    <property type="project" value="UniProtKB-EC"/>
</dbReference>
<dbReference type="GO" id="GO:0140101">
    <property type="term" value="F:catalytic activity, acting on a tRNA"/>
    <property type="evidence" value="ECO:0007669"/>
    <property type="project" value="UniProtKB-ARBA"/>
</dbReference>
<dbReference type="Pfam" id="PF18693">
    <property type="entry name" value="TRAM_2"/>
    <property type="match status" value="1"/>
</dbReference>
<dbReference type="InterPro" id="IPR006638">
    <property type="entry name" value="Elp3/MiaA/NifB-like_rSAM"/>
</dbReference>
<dbReference type="EMBL" id="CP007032">
    <property type="protein sequence ID" value="AHF06642.1"/>
    <property type="molecule type" value="Genomic_DNA"/>
</dbReference>
<keyword evidence="3 8" id="KW-0808">Transferase</keyword>
<dbReference type="SUPFAM" id="SSF102114">
    <property type="entry name" value="Radical SAM enzymes"/>
    <property type="match status" value="1"/>
</dbReference>
<comment type="similarity">
    <text evidence="8">Belongs to the methylthiotransferase family. RimO subfamily.</text>
</comment>
<dbReference type="InterPro" id="IPR002792">
    <property type="entry name" value="TRAM_dom"/>
</dbReference>
<evidence type="ECO:0000259" key="10">
    <source>
        <dbReference type="PROSITE" id="PS51449"/>
    </source>
</evidence>
<dbReference type="PANTHER" id="PTHR43837:SF1">
    <property type="entry name" value="RIBOSOMAL PROTEIN US12 METHYLTHIOTRANSFERASE RIMO"/>
    <property type="match status" value="1"/>
</dbReference>
<dbReference type="PROSITE" id="PS01278">
    <property type="entry name" value="MTTASE_RADICAL"/>
    <property type="match status" value="1"/>
</dbReference>
<dbReference type="SMART" id="SM00729">
    <property type="entry name" value="Elp3"/>
    <property type="match status" value="1"/>
</dbReference>
<dbReference type="OrthoDB" id="9805215at2"/>
<protein>
    <recommendedName>
        <fullName evidence="8">Ribosomal protein uS12 methylthiotransferase RimO</fullName>
        <shortName evidence="8">uS12 MTTase</shortName>
        <shortName evidence="8">uS12 methylthiotransferase</shortName>
        <ecNumber evidence="8">2.8.4.4</ecNumber>
    </recommendedName>
    <alternativeName>
        <fullName evidence="8">Ribosomal protein uS12 (aspartate-C(3))-methylthiotransferase</fullName>
    </alternativeName>
    <alternativeName>
        <fullName evidence="8">Ribosome maturation factor RimO</fullName>
    </alternativeName>
</protein>
<dbReference type="PROSITE" id="PS51449">
    <property type="entry name" value="MTTASE_N"/>
    <property type="match status" value="1"/>
</dbReference>
<evidence type="ECO:0000256" key="8">
    <source>
        <dbReference type="HAMAP-Rule" id="MF_01865"/>
    </source>
</evidence>
<dbReference type="GO" id="GO:0051539">
    <property type="term" value="F:4 iron, 4 sulfur cluster binding"/>
    <property type="evidence" value="ECO:0007669"/>
    <property type="project" value="UniProtKB-UniRule"/>
</dbReference>
<feature type="domain" description="Radical SAM core" evidence="11">
    <location>
        <begin position="142"/>
        <end position="372"/>
    </location>
</feature>
<dbReference type="AlphaFoldDB" id="W0E791"/>
<dbReference type="SFLD" id="SFLDG01082">
    <property type="entry name" value="B12-binding_domain_containing"/>
    <property type="match status" value="1"/>
</dbReference>